<dbReference type="InterPro" id="IPR052298">
    <property type="entry name" value="ZMYND10"/>
</dbReference>
<gene>
    <name evidence="1" type="ORF">SK128_010651</name>
</gene>
<protein>
    <recommendedName>
        <fullName evidence="3">Zinc finger MYND domain-containing protein 10</fullName>
    </recommendedName>
</protein>
<dbReference type="PANTHER" id="PTHR13244">
    <property type="entry name" value="ZINC FINGER MYND DOMAIN CONTAINING PROTEIN 10"/>
    <property type="match status" value="1"/>
</dbReference>
<evidence type="ECO:0000313" key="1">
    <source>
        <dbReference type="EMBL" id="KAK7083413.1"/>
    </source>
</evidence>
<comment type="caution">
    <text evidence="1">The sequence shown here is derived from an EMBL/GenBank/DDBJ whole genome shotgun (WGS) entry which is preliminary data.</text>
</comment>
<organism evidence="1 2">
    <name type="scientific">Halocaridina rubra</name>
    <name type="common">Hawaiian red shrimp</name>
    <dbReference type="NCBI Taxonomy" id="373956"/>
    <lineage>
        <taxon>Eukaryota</taxon>
        <taxon>Metazoa</taxon>
        <taxon>Ecdysozoa</taxon>
        <taxon>Arthropoda</taxon>
        <taxon>Crustacea</taxon>
        <taxon>Multicrustacea</taxon>
        <taxon>Malacostraca</taxon>
        <taxon>Eumalacostraca</taxon>
        <taxon>Eucarida</taxon>
        <taxon>Decapoda</taxon>
        <taxon>Pleocyemata</taxon>
        <taxon>Caridea</taxon>
        <taxon>Atyoidea</taxon>
        <taxon>Atyidae</taxon>
        <taxon>Halocaridina</taxon>
    </lineage>
</organism>
<dbReference type="PANTHER" id="PTHR13244:SF7">
    <property type="entry name" value="ZINC FINGER MYND DOMAIN-CONTAINING PROTEIN 10"/>
    <property type="match status" value="1"/>
</dbReference>
<feature type="non-terminal residue" evidence="1">
    <location>
        <position position="1"/>
    </location>
</feature>
<dbReference type="AlphaFoldDB" id="A0AAN8XPB7"/>
<keyword evidence="2" id="KW-1185">Reference proteome</keyword>
<feature type="non-terminal residue" evidence="1">
    <location>
        <position position="267"/>
    </location>
</feature>
<dbReference type="EMBL" id="JAXCGZ010003134">
    <property type="protein sequence ID" value="KAK7083413.1"/>
    <property type="molecule type" value="Genomic_DNA"/>
</dbReference>
<evidence type="ECO:0008006" key="3">
    <source>
        <dbReference type="Google" id="ProtNLM"/>
    </source>
</evidence>
<sequence length="267" mass="30397">GHNGKEQEVTEGIYGEVFNEERRVQMALSCRSVTVIHLLAECRSRLPLCATSSLLRTHDVPQLLTSLLHLTPWKTTHEGQEYYFQEGRWIAKNDMTHDMGPVSRFECQIWVSLYSLLMDRESLSMYEITSSRRSSLLKLQGLLNETLLSQLPILEPFARWLASLSLYVPQQERPPPLVMTVRQLGDDNVAGTWQGKWEELSNLLAPASLTPSAESLRTLASNLSSAWNLDALETLLPEDPICALCGILAGRRCSRCKNQWYCRRYKT</sequence>
<dbReference type="GO" id="GO:0005737">
    <property type="term" value="C:cytoplasm"/>
    <property type="evidence" value="ECO:0007669"/>
    <property type="project" value="TreeGrafter"/>
</dbReference>
<proteinExistence type="predicted"/>
<reference evidence="1 2" key="1">
    <citation type="submission" date="2023-11" db="EMBL/GenBank/DDBJ databases">
        <title>Halocaridina rubra genome assembly.</title>
        <authorList>
            <person name="Smith C."/>
        </authorList>
    </citation>
    <scope>NUCLEOTIDE SEQUENCE [LARGE SCALE GENOMIC DNA]</scope>
    <source>
        <strain evidence="1">EP-1</strain>
        <tissue evidence="1">Whole</tissue>
    </source>
</reference>
<evidence type="ECO:0000313" key="2">
    <source>
        <dbReference type="Proteomes" id="UP001381693"/>
    </source>
</evidence>
<name>A0AAN8XPB7_HALRR</name>
<dbReference type="Proteomes" id="UP001381693">
    <property type="component" value="Unassembled WGS sequence"/>
</dbReference>
<dbReference type="SUPFAM" id="SSF144232">
    <property type="entry name" value="HIT/MYND zinc finger-like"/>
    <property type="match status" value="1"/>
</dbReference>
<accession>A0AAN8XPB7</accession>